<evidence type="ECO:0000313" key="4">
    <source>
        <dbReference type="Proteomes" id="UP000237839"/>
    </source>
</evidence>
<feature type="domain" description="Phasin" evidence="2">
    <location>
        <begin position="7"/>
        <end position="106"/>
    </location>
</feature>
<dbReference type="AlphaFoldDB" id="A0A2S9GZ07"/>
<dbReference type="RefSeq" id="WP_105532037.1">
    <property type="nucleotide sequence ID" value="NZ_PUGF01000010.1"/>
</dbReference>
<dbReference type="OrthoDB" id="9843723at2"/>
<name>A0A2S9GZ07_9BURK</name>
<dbReference type="Proteomes" id="UP000237839">
    <property type="component" value="Unassembled WGS sequence"/>
</dbReference>
<dbReference type="InterPro" id="IPR010127">
    <property type="entry name" value="Phasin_subfam-1"/>
</dbReference>
<proteinExistence type="predicted"/>
<evidence type="ECO:0000313" key="3">
    <source>
        <dbReference type="EMBL" id="PRC92943.1"/>
    </source>
</evidence>
<keyword evidence="4" id="KW-1185">Reference proteome</keyword>
<protein>
    <submittedName>
        <fullName evidence="3">Phasin: phasin family protein</fullName>
    </submittedName>
</protein>
<comment type="caution">
    <text evidence="3">The sequence shown here is derived from an EMBL/GenBank/DDBJ whole genome shotgun (WGS) entry which is preliminary data.</text>
</comment>
<dbReference type="NCBIfam" id="TIGR01841">
    <property type="entry name" value="phasin"/>
    <property type="match status" value="1"/>
</dbReference>
<dbReference type="EMBL" id="PUGF01000010">
    <property type="protein sequence ID" value="PRC92943.1"/>
    <property type="molecule type" value="Genomic_DNA"/>
</dbReference>
<accession>A0A2S9GZ07</accession>
<dbReference type="Pfam" id="PF09361">
    <property type="entry name" value="Phasin_2"/>
    <property type="match status" value="1"/>
</dbReference>
<evidence type="ECO:0000256" key="1">
    <source>
        <dbReference type="SAM" id="MobiDB-lite"/>
    </source>
</evidence>
<gene>
    <name evidence="3" type="ORF">S2091_2360</name>
</gene>
<dbReference type="InterPro" id="IPR018968">
    <property type="entry name" value="Phasin"/>
</dbReference>
<sequence length="186" mass="20333">MSASTQEKMIGTIQEQQAQWLAFVAKALESSMKLVELNARMTKQSLDDSSQSLRYLLEVKAPGQIFALDAERIQDKLNRMLSYANEFSAITSAFGTEFSQIAQAQISGSCNNANKLFEGAQQVTPDTLQKPFDVMFSALGNPQNGYEQWMGAGKKFAEVIGQNLMMTPSESAPAKRKSAKSTSNGS</sequence>
<feature type="region of interest" description="Disordered" evidence="1">
    <location>
        <begin position="167"/>
        <end position="186"/>
    </location>
</feature>
<reference evidence="3 4" key="1">
    <citation type="submission" date="2018-02" db="EMBL/GenBank/DDBJ databases">
        <title>Solimicrobium silvestre gen. nov., sp. nov., isolated from alpine forest soil.</title>
        <authorList>
            <person name="Margesin R."/>
            <person name="Albuquerque L."/>
            <person name="Zhang D.-C."/>
            <person name="Froufe H.J.C."/>
            <person name="Severino R."/>
            <person name="Roxo I."/>
            <person name="Egas C."/>
            <person name="Da Costa M.S."/>
        </authorList>
    </citation>
    <scope>NUCLEOTIDE SEQUENCE [LARGE SCALE GENOMIC DNA]</scope>
    <source>
        <strain evidence="3 4">S20-91</strain>
    </source>
</reference>
<evidence type="ECO:0000259" key="2">
    <source>
        <dbReference type="Pfam" id="PF09361"/>
    </source>
</evidence>
<organism evidence="3 4">
    <name type="scientific">Solimicrobium silvestre</name>
    <dbReference type="NCBI Taxonomy" id="2099400"/>
    <lineage>
        <taxon>Bacteria</taxon>
        <taxon>Pseudomonadati</taxon>
        <taxon>Pseudomonadota</taxon>
        <taxon>Betaproteobacteria</taxon>
        <taxon>Burkholderiales</taxon>
        <taxon>Oxalobacteraceae</taxon>
        <taxon>Solimicrobium</taxon>
    </lineage>
</organism>